<name>A0ABT5B2H1_9BACT</name>
<evidence type="ECO:0000313" key="3">
    <source>
        <dbReference type="Proteomes" id="UP001217838"/>
    </source>
</evidence>
<dbReference type="RefSeq" id="WP_271997311.1">
    <property type="nucleotide sequence ID" value="NZ_JAQNDN010000004.1"/>
</dbReference>
<dbReference type="GO" id="GO:0016787">
    <property type="term" value="F:hydrolase activity"/>
    <property type="evidence" value="ECO:0007669"/>
    <property type="project" value="UniProtKB-KW"/>
</dbReference>
<organism evidence="2 3">
    <name type="scientific">Nannocystis radixulma</name>
    <dbReference type="NCBI Taxonomy" id="2995305"/>
    <lineage>
        <taxon>Bacteria</taxon>
        <taxon>Pseudomonadati</taxon>
        <taxon>Myxococcota</taxon>
        <taxon>Polyangia</taxon>
        <taxon>Nannocystales</taxon>
        <taxon>Nannocystaceae</taxon>
        <taxon>Nannocystis</taxon>
    </lineage>
</organism>
<dbReference type="SUPFAM" id="SSF53590">
    <property type="entry name" value="Nucleoside hydrolase"/>
    <property type="match status" value="1"/>
</dbReference>
<gene>
    <name evidence="2" type="ORF">POL58_11185</name>
</gene>
<dbReference type="InterPro" id="IPR001910">
    <property type="entry name" value="Inosine/uridine_hydrolase_dom"/>
</dbReference>
<feature type="domain" description="Inosine/uridine-preferring nucleoside hydrolase" evidence="1">
    <location>
        <begin position="18"/>
        <end position="290"/>
    </location>
</feature>
<evidence type="ECO:0000259" key="1">
    <source>
        <dbReference type="Pfam" id="PF01156"/>
    </source>
</evidence>
<protein>
    <submittedName>
        <fullName evidence="2">Nucleoside hydrolase</fullName>
    </submittedName>
</protein>
<sequence length="296" mass="32613">MQHDERIPLVWDMETSDPDDFLTLLMLLGHPRVDLRAVTVTPGTAEQVGVVRWALRELGRDDIPVGAYDLGRDKPCVSQWHYDAYGAIAPSRDAEPGPELLRRALRPGVTLVTGAALKNLGGVIRGPHTDDFVLDRLIVQGGFAGEGVVPPERQLGKFRGLVTCPSFNLNGDPKAVLAALAHSGIRLRRFVSKNVCHGVVYDAEVHAQVTELRQRSASLALIWRGMDHYLRKHPAGKIIHDPLAACCAIDESIGTWAEVEVYRAKGEWGARLADGTRTFIIVDYDRPRFLATFLAC</sequence>
<evidence type="ECO:0000313" key="2">
    <source>
        <dbReference type="EMBL" id="MDC0668308.1"/>
    </source>
</evidence>
<dbReference type="Pfam" id="PF01156">
    <property type="entry name" value="IU_nuc_hydro"/>
    <property type="match status" value="1"/>
</dbReference>
<keyword evidence="2" id="KW-0378">Hydrolase</keyword>
<dbReference type="Proteomes" id="UP001217838">
    <property type="component" value="Unassembled WGS sequence"/>
</dbReference>
<dbReference type="Gene3D" id="3.90.245.10">
    <property type="entry name" value="Ribonucleoside hydrolase-like"/>
    <property type="match status" value="1"/>
</dbReference>
<reference evidence="2 3" key="1">
    <citation type="submission" date="2022-11" db="EMBL/GenBank/DDBJ databases">
        <title>Minimal conservation of predation-associated metabolite biosynthetic gene clusters underscores biosynthetic potential of Myxococcota including descriptions for ten novel species: Archangium lansinium sp. nov., Myxococcus landrumus sp. nov., Nannocystis bai.</title>
        <authorList>
            <person name="Ahearne A."/>
            <person name="Stevens C."/>
            <person name="Dowd S."/>
        </authorList>
    </citation>
    <scope>NUCLEOTIDE SEQUENCE [LARGE SCALE GENOMIC DNA]</scope>
    <source>
        <strain evidence="2 3">NCELM</strain>
    </source>
</reference>
<dbReference type="EMBL" id="JAQNDN010000004">
    <property type="protein sequence ID" value="MDC0668308.1"/>
    <property type="molecule type" value="Genomic_DNA"/>
</dbReference>
<accession>A0ABT5B2H1</accession>
<proteinExistence type="predicted"/>
<dbReference type="InterPro" id="IPR036452">
    <property type="entry name" value="Ribo_hydro-like"/>
</dbReference>
<comment type="caution">
    <text evidence="2">The sequence shown here is derived from an EMBL/GenBank/DDBJ whole genome shotgun (WGS) entry which is preliminary data.</text>
</comment>
<keyword evidence="3" id="KW-1185">Reference proteome</keyword>